<dbReference type="EMBL" id="LUGH01000063">
    <property type="protein sequence ID" value="OBZ90122.1"/>
    <property type="molecule type" value="Genomic_DNA"/>
</dbReference>
<dbReference type="SUPFAM" id="SSF52540">
    <property type="entry name" value="P-loop containing nucleoside triphosphate hydrolases"/>
    <property type="match status" value="1"/>
</dbReference>
<comment type="caution">
    <text evidence="2">The sequence shown here is derived from an EMBL/GenBank/DDBJ whole genome shotgun (WGS) entry which is preliminary data.</text>
</comment>
<sequence length="234" mass="26570">MVKPQVVTIGISGASCSGKTTLALLLKKLLKNVITINQDEFYKPDELIPKDEETGLANWDSPAAVDFDRLNEAILRAKADPFQLLTQPEKPLQNNHHGSDLLSLQDFCHLYDSLDNLKDIVFVIVEGFLLFCDQRVCSNLDNKFFCNASKEVLKERRESRDGYVTLQGYWVDPPGYFDQIVWPQFLKWNRHILDSEQRGPDVLLIPTDTTSAKDMTSFAIHVLEKKYAACNGFS</sequence>
<dbReference type="AlphaFoldDB" id="A0A1C7NLX7"/>
<name>A0A1C7NLX7_9FUNG</name>
<dbReference type="InterPro" id="IPR027417">
    <property type="entry name" value="P-loop_NTPase"/>
</dbReference>
<gene>
    <name evidence="2" type="primary">NRK1</name>
    <name evidence="2" type="ORF">A0J61_01829</name>
</gene>
<evidence type="ECO:0000313" key="3">
    <source>
        <dbReference type="Proteomes" id="UP000093000"/>
    </source>
</evidence>
<dbReference type="InParanoid" id="A0A1C7NLX7"/>
<dbReference type="Proteomes" id="UP000093000">
    <property type="component" value="Unassembled WGS sequence"/>
</dbReference>
<proteinExistence type="predicted"/>
<dbReference type="STRING" id="101091.A0A1C7NLX7"/>
<dbReference type="PANTHER" id="PTHR10285">
    <property type="entry name" value="URIDINE KINASE"/>
    <property type="match status" value="1"/>
</dbReference>
<evidence type="ECO:0000313" key="2">
    <source>
        <dbReference type="EMBL" id="OBZ90122.1"/>
    </source>
</evidence>
<dbReference type="FunCoup" id="A0A1C7NLX7">
    <property type="interactions" value="280"/>
</dbReference>
<reference evidence="2 3" key="1">
    <citation type="submission" date="2016-03" db="EMBL/GenBank/DDBJ databases">
        <title>Choanephora cucurbitarum.</title>
        <authorList>
            <person name="Min B."/>
            <person name="Park H."/>
            <person name="Park J.-H."/>
            <person name="Shin H.-D."/>
            <person name="Choi I.-G."/>
        </authorList>
    </citation>
    <scope>NUCLEOTIDE SEQUENCE [LARGE SCALE GENOMIC DNA]</scope>
    <source>
        <strain evidence="2 3">KUS-F28377</strain>
    </source>
</reference>
<dbReference type="PRINTS" id="PR00988">
    <property type="entry name" value="URIDINKINASE"/>
</dbReference>
<dbReference type="OrthoDB" id="10041966at2759"/>
<protein>
    <submittedName>
        <fullName evidence="2">Nicotinamide riboside kinase</fullName>
    </submittedName>
</protein>
<dbReference type="InterPro" id="IPR006083">
    <property type="entry name" value="PRK/URK"/>
</dbReference>
<organism evidence="2 3">
    <name type="scientific">Choanephora cucurbitarum</name>
    <dbReference type="NCBI Taxonomy" id="101091"/>
    <lineage>
        <taxon>Eukaryota</taxon>
        <taxon>Fungi</taxon>
        <taxon>Fungi incertae sedis</taxon>
        <taxon>Mucoromycota</taxon>
        <taxon>Mucoromycotina</taxon>
        <taxon>Mucoromycetes</taxon>
        <taxon>Mucorales</taxon>
        <taxon>Mucorineae</taxon>
        <taxon>Choanephoraceae</taxon>
        <taxon>Choanephoroideae</taxon>
        <taxon>Choanephora</taxon>
    </lineage>
</organism>
<dbReference type="PROSITE" id="PS51257">
    <property type="entry name" value="PROKAR_LIPOPROTEIN"/>
    <property type="match status" value="1"/>
</dbReference>
<keyword evidence="3" id="KW-1185">Reference proteome</keyword>
<keyword evidence="2" id="KW-0418">Kinase</keyword>
<keyword evidence="2" id="KW-0808">Transferase</keyword>
<dbReference type="GO" id="GO:0005524">
    <property type="term" value="F:ATP binding"/>
    <property type="evidence" value="ECO:0007669"/>
    <property type="project" value="InterPro"/>
</dbReference>
<feature type="domain" description="Phosphoribulokinase/uridine kinase" evidence="1">
    <location>
        <begin position="9"/>
        <end position="161"/>
    </location>
</feature>
<evidence type="ECO:0000259" key="1">
    <source>
        <dbReference type="Pfam" id="PF00485"/>
    </source>
</evidence>
<dbReference type="Gene3D" id="3.40.50.300">
    <property type="entry name" value="P-loop containing nucleotide triphosphate hydrolases"/>
    <property type="match status" value="1"/>
</dbReference>
<accession>A0A1C7NLX7</accession>
<dbReference type="Pfam" id="PF00485">
    <property type="entry name" value="PRK"/>
    <property type="match status" value="1"/>
</dbReference>
<dbReference type="GO" id="GO:0016301">
    <property type="term" value="F:kinase activity"/>
    <property type="evidence" value="ECO:0007669"/>
    <property type="project" value="UniProtKB-KW"/>
</dbReference>